<reference evidence="1" key="2">
    <citation type="submission" date="2020-05" db="UniProtKB">
        <authorList>
            <consortium name="EnsemblMetazoa"/>
        </authorList>
    </citation>
    <scope>IDENTIFICATION</scope>
    <source>
        <strain evidence="1">IAEA</strain>
    </source>
</reference>
<reference evidence="2" key="1">
    <citation type="submission" date="2014-03" db="EMBL/GenBank/DDBJ databases">
        <authorList>
            <person name="Aksoy S."/>
            <person name="Warren W."/>
            <person name="Wilson R.K."/>
        </authorList>
    </citation>
    <scope>NUCLEOTIDE SEQUENCE [LARGE SCALE GENOMIC DNA]</scope>
    <source>
        <strain evidence="2">IAEA</strain>
    </source>
</reference>
<dbReference type="EnsemblMetazoa" id="GPAI009504-RA">
    <property type="protein sequence ID" value="GPAI009504-PA"/>
    <property type="gene ID" value="GPAI009504"/>
</dbReference>
<dbReference type="VEuPathDB" id="VectorBase:GPAI009504"/>
<dbReference type="AlphaFoldDB" id="A0A1A9ZBF3"/>
<name>A0A1A9ZBF3_GLOPL</name>
<keyword evidence="2" id="KW-1185">Reference proteome</keyword>
<evidence type="ECO:0000313" key="2">
    <source>
        <dbReference type="Proteomes" id="UP000092445"/>
    </source>
</evidence>
<dbReference type="Proteomes" id="UP000092445">
    <property type="component" value="Unassembled WGS sequence"/>
</dbReference>
<sequence length="179" mass="19957">MYSLKSFRAPDPVFGFRNGRSAEDGVSKVIKYACNGLNEGFNGGARIVFDFSKTNGLMHLLKRKGTIVIQNVVLTYRLINIQAFIYACVGLLSVHRQLKTTGKAPNSSHPYKWCLANIRPWKNFSVAITWSMLSGCIKMAPTFYLAAPLTAFCRRNKLSRWVYAYDSVVCSHGTESGSS</sequence>
<accession>A0A1A9ZBF3</accession>
<evidence type="ECO:0000313" key="1">
    <source>
        <dbReference type="EnsemblMetazoa" id="GPAI009504-PA"/>
    </source>
</evidence>
<organism evidence="1 2">
    <name type="scientific">Glossina pallidipes</name>
    <name type="common">Tsetse fly</name>
    <dbReference type="NCBI Taxonomy" id="7398"/>
    <lineage>
        <taxon>Eukaryota</taxon>
        <taxon>Metazoa</taxon>
        <taxon>Ecdysozoa</taxon>
        <taxon>Arthropoda</taxon>
        <taxon>Hexapoda</taxon>
        <taxon>Insecta</taxon>
        <taxon>Pterygota</taxon>
        <taxon>Neoptera</taxon>
        <taxon>Endopterygota</taxon>
        <taxon>Diptera</taxon>
        <taxon>Brachycera</taxon>
        <taxon>Muscomorpha</taxon>
        <taxon>Hippoboscoidea</taxon>
        <taxon>Glossinidae</taxon>
        <taxon>Glossina</taxon>
    </lineage>
</organism>
<proteinExistence type="predicted"/>
<protein>
    <submittedName>
        <fullName evidence="1">Uncharacterized protein</fullName>
    </submittedName>
</protein>